<evidence type="ECO:0000313" key="12">
    <source>
        <dbReference type="Proteomes" id="UP000253529"/>
    </source>
</evidence>
<organism evidence="11 12">
    <name type="scientific">Roseiarcus fermentans</name>
    <dbReference type="NCBI Taxonomy" id="1473586"/>
    <lineage>
        <taxon>Bacteria</taxon>
        <taxon>Pseudomonadati</taxon>
        <taxon>Pseudomonadota</taxon>
        <taxon>Alphaproteobacteria</taxon>
        <taxon>Hyphomicrobiales</taxon>
        <taxon>Roseiarcaceae</taxon>
        <taxon>Roseiarcus</taxon>
    </lineage>
</organism>
<keyword evidence="12" id="KW-1185">Reference proteome</keyword>
<keyword evidence="7 9" id="KW-1133">Transmembrane helix</keyword>
<dbReference type="PROSITE" id="PS50928">
    <property type="entry name" value="ABC_TM1"/>
    <property type="match status" value="1"/>
</dbReference>
<comment type="similarity">
    <text evidence="2">Belongs to the binding-protein-dependent transport system permease family. HisMQ subfamily.</text>
</comment>
<evidence type="ECO:0000256" key="3">
    <source>
        <dbReference type="ARBA" id="ARBA00022448"/>
    </source>
</evidence>
<dbReference type="InterPro" id="IPR035906">
    <property type="entry name" value="MetI-like_sf"/>
</dbReference>
<keyword evidence="3 9" id="KW-0813">Transport</keyword>
<evidence type="ECO:0000256" key="7">
    <source>
        <dbReference type="ARBA" id="ARBA00022989"/>
    </source>
</evidence>
<keyword evidence="8 9" id="KW-0472">Membrane</keyword>
<keyword evidence="4" id="KW-1003">Cell membrane</keyword>
<evidence type="ECO:0000256" key="1">
    <source>
        <dbReference type="ARBA" id="ARBA00004429"/>
    </source>
</evidence>
<feature type="transmembrane region" description="Helical" evidence="9">
    <location>
        <begin position="201"/>
        <end position="225"/>
    </location>
</feature>
<evidence type="ECO:0000259" key="10">
    <source>
        <dbReference type="PROSITE" id="PS50928"/>
    </source>
</evidence>
<dbReference type="PANTHER" id="PTHR30133:SF2">
    <property type="entry name" value="ARGININE ABC TRANSPORTER PERMEASE PROTEIN ARTQ"/>
    <property type="match status" value="1"/>
</dbReference>
<evidence type="ECO:0000256" key="9">
    <source>
        <dbReference type="RuleBase" id="RU363032"/>
    </source>
</evidence>
<dbReference type="InterPro" id="IPR010065">
    <property type="entry name" value="AA_ABC_transptr_permease_3TM"/>
</dbReference>
<dbReference type="OrthoDB" id="9815029at2"/>
<feature type="transmembrane region" description="Helical" evidence="9">
    <location>
        <begin position="12"/>
        <end position="45"/>
    </location>
</feature>
<evidence type="ECO:0000256" key="8">
    <source>
        <dbReference type="ARBA" id="ARBA00023136"/>
    </source>
</evidence>
<protein>
    <submittedName>
        <fullName evidence="11">Amino acid ABC transporter membrane protein 1 (PAAT family)</fullName>
    </submittedName>
</protein>
<dbReference type="AlphaFoldDB" id="A0A366FL88"/>
<evidence type="ECO:0000256" key="6">
    <source>
        <dbReference type="ARBA" id="ARBA00022692"/>
    </source>
</evidence>
<gene>
    <name evidence="11" type="ORF">DFR50_10819</name>
</gene>
<dbReference type="PANTHER" id="PTHR30133">
    <property type="entry name" value="CATIONIC AMINO ACID TRANSPORTER, MEMBRANE COMPONENT"/>
    <property type="match status" value="1"/>
</dbReference>
<keyword evidence="5" id="KW-0997">Cell inner membrane</keyword>
<dbReference type="Gene3D" id="1.10.3720.10">
    <property type="entry name" value="MetI-like"/>
    <property type="match status" value="1"/>
</dbReference>
<evidence type="ECO:0000256" key="5">
    <source>
        <dbReference type="ARBA" id="ARBA00022519"/>
    </source>
</evidence>
<comment type="caution">
    <text evidence="11">The sequence shown here is derived from an EMBL/GenBank/DDBJ whole genome shotgun (WGS) entry which is preliminary data.</text>
</comment>
<dbReference type="RefSeq" id="WP_113888776.1">
    <property type="nucleotide sequence ID" value="NZ_QNRK01000008.1"/>
</dbReference>
<comment type="subcellular location">
    <subcellularLocation>
        <location evidence="1">Cell inner membrane</location>
        <topology evidence="1">Multi-pass membrane protein</topology>
    </subcellularLocation>
    <subcellularLocation>
        <location evidence="9">Cell membrane</location>
        <topology evidence="9">Multi-pass membrane protein</topology>
    </subcellularLocation>
</comment>
<dbReference type="PROSITE" id="PS51257">
    <property type="entry name" value="PROKAR_LIPOPROTEIN"/>
    <property type="match status" value="1"/>
</dbReference>
<proteinExistence type="inferred from homology"/>
<dbReference type="NCBIfam" id="TIGR01726">
    <property type="entry name" value="HEQRo_perm_3TM"/>
    <property type="match status" value="1"/>
</dbReference>
<dbReference type="GO" id="GO:0022857">
    <property type="term" value="F:transmembrane transporter activity"/>
    <property type="evidence" value="ECO:0007669"/>
    <property type="project" value="InterPro"/>
</dbReference>
<keyword evidence="6 9" id="KW-0812">Transmembrane</keyword>
<dbReference type="InterPro" id="IPR000515">
    <property type="entry name" value="MetI-like"/>
</dbReference>
<accession>A0A366FL88</accession>
<dbReference type="EMBL" id="QNRK01000008">
    <property type="protein sequence ID" value="RBP15463.1"/>
    <property type="molecule type" value="Genomic_DNA"/>
</dbReference>
<dbReference type="CDD" id="cd06261">
    <property type="entry name" value="TM_PBP2"/>
    <property type="match status" value="1"/>
</dbReference>
<evidence type="ECO:0000256" key="2">
    <source>
        <dbReference type="ARBA" id="ARBA00010072"/>
    </source>
</evidence>
<dbReference type="GO" id="GO:0043190">
    <property type="term" value="C:ATP-binding cassette (ABC) transporter complex"/>
    <property type="evidence" value="ECO:0007669"/>
    <property type="project" value="InterPro"/>
</dbReference>
<evidence type="ECO:0000256" key="4">
    <source>
        <dbReference type="ARBA" id="ARBA00022475"/>
    </source>
</evidence>
<dbReference type="Proteomes" id="UP000253529">
    <property type="component" value="Unassembled WGS sequence"/>
</dbReference>
<dbReference type="InterPro" id="IPR051613">
    <property type="entry name" value="ABC_transp_permease_HisMQ"/>
</dbReference>
<name>A0A366FL88_9HYPH</name>
<feature type="transmembrane region" description="Helical" evidence="9">
    <location>
        <begin position="60"/>
        <end position="79"/>
    </location>
</feature>
<evidence type="ECO:0000313" key="11">
    <source>
        <dbReference type="EMBL" id="RBP15463.1"/>
    </source>
</evidence>
<dbReference type="Pfam" id="PF00528">
    <property type="entry name" value="BPD_transp_1"/>
    <property type="match status" value="1"/>
</dbReference>
<feature type="domain" description="ABC transmembrane type-1" evidence="10">
    <location>
        <begin position="22"/>
        <end position="222"/>
    </location>
</feature>
<dbReference type="SUPFAM" id="SSF161098">
    <property type="entry name" value="MetI-like"/>
    <property type="match status" value="1"/>
</dbReference>
<feature type="transmembrane region" description="Helical" evidence="9">
    <location>
        <begin position="91"/>
        <end position="113"/>
    </location>
</feature>
<reference evidence="11 12" key="1">
    <citation type="submission" date="2018-06" db="EMBL/GenBank/DDBJ databases">
        <title>Genomic Encyclopedia of Type Strains, Phase IV (KMG-IV): sequencing the most valuable type-strain genomes for metagenomic binning, comparative biology and taxonomic classification.</title>
        <authorList>
            <person name="Goeker M."/>
        </authorList>
    </citation>
    <scope>NUCLEOTIDE SEQUENCE [LARGE SCALE GENOMIC DNA]</scope>
    <source>
        <strain evidence="11 12">DSM 24875</strain>
    </source>
</reference>
<sequence>MDILKIFGFGEGGWGLALLAGAGMTLLVSACGLLIGAVIGALVAWSRLSGNRLAGAAGEAYAALFRGLPELLVVYFVYFGSSTLLTTGAKLVGYDGFIGVPSFVAGALAVGVISGSYQAEVFRAAYLAIVKGELEAAVSVGMDRWLMFQRIIAPQVLRFALPGLGNLWQVALKDSSLISVTGLAELMRVSQVGAASTHQPFAFYVGGLVLYLAMTLVTTRLFDIAEARATRGMRRIAG</sequence>